<gene>
    <name evidence="1" type="ORF">ERS013165_03452</name>
</gene>
<protein>
    <submittedName>
        <fullName evidence="1">Uncharacterized protein</fullName>
    </submittedName>
</protein>
<reference evidence="1 2" key="1">
    <citation type="submission" date="2015-07" db="EMBL/GenBank/DDBJ databases">
        <authorList>
            <consortium name="Pathogen Informatics"/>
        </authorList>
    </citation>
    <scope>NUCLEOTIDE SEQUENCE [LARGE SCALE GENOMIC DNA]</scope>
    <source>
        <strain evidence="1 2">A51</strain>
    </source>
</reference>
<proteinExistence type="predicted"/>
<evidence type="ECO:0000313" key="2">
    <source>
        <dbReference type="Proteomes" id="UP000044806"/>
    </source>
</evidence>
<dbReference type="EMBL" id="CWOW01000026">
    <property type="protein sequence ID" value="CSB11906.1"/>
    <property type="molecule type" value="Genomic_DNA"/>
</dbReference>
<sequence>MANDCCFNMRSSTANFGISVLMSFCCSNAKQSSSKLWFSRELLPRQVVAKEVTIRLRTCCSRLNLNEVSLCVKRTCSN</sequence>
<organism evidence="1 2">
    <name type="scientific">Vibrio cholerae</name>
    <dbReference type="NCBI Taxonomy" id="666"/>
    <lineage>
        <taxon>Bacteria</taxon>
        <taxon>Pseudomonadati</taxon>
        <taxon>Pseudomonadota</taxon>
        <taxon>Gammaproteobacteria</taxon>
        <taxon>Vibrionales</taxon>
        <taxon>Vibrionaceae</taxon>
        <taxon>Vibrio</taxon>
    </lineage>
</organism>
<evidence type="ECO:0000313" key="1">
    <source>
        <dbReference type="EMBL" id="CSB11906.1"/>
    </source>
</evidence>
<dbReference type="Proteomes" id="UP000044806">
    <property type="component" value="Unassembled WGS sequence"/>
</dbReference>
<name>A0A656A969_VIBCL</name>
<dbReference type="AlphaFoldDB" id="A0A656A969"/>
<accession>A0A656A969</accession>